<dbReference type="Proteomes" id="UP001497457">
    <property type="component" value="Chromosome 28b"/>
</dbReference>
<accession>A0ABC9BFI1</accession>
<gene>
    <name evidence="2" type="ORF">URODEC1_LOCUS63226</name>
    <name evidence="3" type="ORF">URODEC1_LOCUS70062</name>
</gene>
<reference evidence="4" key="1">
    <citation type="submission" date="2024-06" db="EMBL/GenBank/DDBJ databases">
        <authorList>
            <person name="Ryan C."/>
        </authorList>
    </citation>
    <scope>NUCLEOTIDE SEQUENCE [LARGE SCALE GENOMIC DNA]</scope>
</reference>
<keyword evidence="1" id="KW-0812">Transmembrane</keyword>
<sequence length="124" mass="12224">MATGFVALLLAVSGAFAFGGSSFALLLSFMGVIASGNIIFAGVWMADDGPVPLPPIAGHGLAMLVAGVGALPVFLRRNIAFTGLLAASSAITAATGEACPALCFSALALFLLGISLINTGLRGA</sequence>
<protein>
    <submittedName>
        <fullName evidence="2">Uncharacterized protein</fullName>
    </submittedName>
</protein>
<feature type="transmembrane region" description="Helical" evidence="1">
    <location>
        <begin position="27"/>
        <end position="44"/>
    </location>
</feature>
<keyword evidence="1" id="KW-0472">Membrane</keyword>
<dbReference type="AlphaFoldDB" id="A0ABC9BFI1"/>
<keyword evidence="4" id="KW-1185">Reference proteome</keyword>
<dbReference type="EMBL" id="OZ075138">
    <property type="protein sequence ID" value="CAL5010561.1"/>
    <property type="molecule type" value="Genomic_DNA"/>
</dbReference>
<evidence type="ECO:0000313" key="2">
    <source>
        <dbReference type="EMBL" id="CAL4997075.1"/>
    </source>
</evidence>
<name>A0ABC9BFI1_9POAL</name>
<evidence type="ECO:0000313" key="3">
    <source>
        <dbReference type="EMBL" id="CAL5010561.1"/>
    </source>
</evidence>
<dbReference type="EMBL" id="OZ075135">
    <property type="protein sequence ID" value="CAL4997075.1"/>
    <property type="molecule type" value="Genomic_DNA"/>
</dbReference>
<organism evidence="2 4">
    <name type="scientific">Urochloa decumbens</name>
    <dbReference type="NCBI Taxonomy" id="240449"/>
    <lineage>
        <taxon>Eukaryota</taxon>
        <taxon>Viridiplantae</taxon>
        <taxon>Streptophyta</taxon>
        <taxon>Embryophyta</taxon>
        <taxon>Tracheophyta</taxon>
        <taxon>Spermatophyta</taxon>
        <taxon>Magnoliopsida</taxon>
        <taxon>Liliopsida</taxon>
        <taxon>Poales</taxon>
        <taxon>Poaceae</taxon>
        <taxon>PACMAD clade</taxon>
        <taxon>Panicoideae</taxon>
        <taxon>Panicodae</taxon>
        <taxon>Paniceae</taxon>
        <taxon>Melinidinae</taxon>
        <taxon>Urochloa</taxon>
    </lineage>
</organism>
<evidence type="ECO:0000256" key="1">
    <source>
        <dbReference type="SAM" id="Phobius"/>
    </source>
</evidence>
<feature type="transmembrane region" description="Helical" evidence="1">
    <location>
        <begin position="95"/>
        <end position="117"/>
    </location>
</feature>
<keyword evidence="1" id="KW-1133">Transmembrane helix</keyword>
<feature type="transmembrane region" description="Helical" evidence="1">
    <location>
        <begin position="56"/>
        <end position="75"/>
    </location>
</feature>
<proteinExistence type="predicted"/>
<evidence type="ECO:0000313" key="4">
    <source>
        <dbReference type="Proteomes" id="UP001497457"/>
    </source>
</evidence>
<dbReference type="Proteomes" id="UP001497457">
    <property type="component" value="Chromosome 25rd"/>
</dbReference>
<reference evidence="2 4" key="2">
    <citation type="submission" date="2024-10" db="EMBL/GenBank/DDBJ databases">
        <authorList>
            <person name="Ryan C."/>
        </authorList>
    </citation>
    <scope>NUCLEOTIDE SEQUENCE [LARGE SCALE GENOMIC DNA]</scope>
</reference>